<dbReference type="Gene3D" id="3.30.70.1450">
    <property type="entry name" value="Regulator of K+ conductance, C-terminal domain"/>
    <property type="match status" value="1"/>
</dbReference>
<dbReference type="GO" id="GO:0006813">
    <property type="term" value="P:potassium ion transport"/>
    <property type="evidence" value="ECO:0007669"/>
    <property type="project" value="InterPro"/>
</dbReference>
<evidence type="ECO:0000313" key="3">
    <source>
        <dbReference type="EMBL" id="HEW45281.1"/>
    </source>
</evidence>
<organism evidence="3">
    <name type="scientific">Hydrogenobacter sp</name>
    <dbReference type="NCBI Taxonomy" id="2152829"/>
    <lineage>
        <taxon>Bacteria</taxon>
        <taxon>Pseudomonadati</taxon>
        <taxon>Aquificota</taxon>
        <taxon>Aquificia</taxon>
        <taxon>Aquificales</taxon>
        <taxon>Aquificaceae</taxon>
        <taxon>Hydrogenobacter</taxon>
    </lineage>
</organism>
<dbReference type="SUPFAM" id="SSF51735">
    <property type="entry name" value="NAD(P)-binding Rossmann-fold domains"/>
    <property type="match status" value="1"/>
</dbReference>
<comment type="caution">
    <text evidence="3">The sequence shown here is derived from an EMBL/GenBank/DDBJ whole genome shotgun (WGS) entry which is preliminary data.</text>
</comment>
<feature type="domain" description="RCK C-terminal" evidence="2">
    <location>
        <begin position="135"/>
        <end position="213"/>
    </location>
</feature>
<dbReference type="InterPro" id="IPR050721">
    <property type="entry name" value="Trk_Ktr_HKT_K-transport"/>
</dbReference>
<sequence length="213" mass="23348">MKKVFGVIGLGRFGFNVAKTLAEGGAEVIACDVDEEKVKAIAELVSQAFILDATDEKALKESGIANADVVIVSIGENIEASILVVVQLMELGVKEIIAKAVNPLHGRILERLGISRVIHPERDMAIRLAHSLLVGGFIEEIPIAENYSIFEMLPPQRLHNKALKDIDLRRKYDITVLAIKRGERFIVNPSGDEVVLPNDILVVLGNRERIVSL</sequence>
<dbReference type="PANTHER" id="PTHR43833:SF7">
    <property type="entry name" value="KTR SYSTEM POTASSIUM UPTAKE PROTEIN C"/>
    <property type="match status" value="1"/>
</dbReference>
<evidence type="ECO:0000259" key="2">
    <source>
        <dbReference type="PROSITE" id="PS51202"/>
    </source>
</evidence>
<dbReference type="InterPro" id="IPR006037">
    <property type="entry name" value="RCK_C"/>
</dbReference>
<dbReference type="EMBL" id="DSFP01000021">
    <property type="protein sequence ID" value="HEW45281.1"/>
    <property type="molecule type" value="Genomic_DNA"/>
</dbReference>
<dbReference type="InterPro" id="IPR036291">
    <property type="entry name" value="NAD(P)-bd_dom_sf"/>
</dbReference>
<dbReference type="Pfam" id="PF02080">
    <property type="entry name" value="TrkA_C"/>
    <property type="match status" value="1"/>
</dbReference>
<proteinExistence type="predicted"/>
<evidence type="ECO:0000259" key="1">
    <source>
        <dbReference type="PROSITE" id="PS51201"/>
    </source>
</evidence>
<dbReference type="AlphaFoldDB" id="A0A7C2V640"/>
<dbReference type="PROSITE" id="PS51201">
    <property type="entry name" value="RCK_N"/>
    <property type="match status" value="1"/>
</dbReference>
<feature type="domain" description="RCK N-terminal" evidence="1">
    <location>
        <begin position="2"/>
        <end position="118"/>
    </location>
</feature>
<gene>
    <name evidence="3" type="ORF">ENO47_01215</name>
</gene>
<dbReference type="PROSITE" id="PS51202">
    <property type="entry name" value="RCK_C"/>
    <property type="match status" value="1"/>
</dbReference>
<name>A0A7C2V640_9AQUI</name>
<reference evidence="3" key="1">
    <citation type="journal article" date="2020" name="mSystems">
        <title>Genome- and Community-Level Interaction Insights into Carbon Utilization and Element Cycling Functions of Hydrothermarchaeota in Hydrothermal Sediment.</title>
        <authorList>
            <person name="Zhou Z."/>
            <person name="Liu Y."/>
            <person name="Xu W."/>
            <person name="Pan J."/>
            <person name="Luo Z.H."/>
            <person name="Li M."/>
        </authorList>
    </citation>
    <scope>NUCLEOTIDE SEQUENCE [LARGE SCALE GENOMIC DNA]</scope>
    <source>
        <strain evidence="3">SpSt-132</strain>
    </source>
</reference>
<accession>A0A7C2V640</accession>
<dbReference type="InterPro" id="IPR036721">
    <property type="entry name" value="RCK_C_sf"/>
</dbReference>
<dbReference type="InterPro" id="IPR003148">
    <property type="entry name" value="RCK_N"/>
</dbReference>
<dbReference type="GO" id="GO:0008324">
    <property type="term" value="F:monoatomic cation transmembrane transporter activity"/>
    <property type="evidence" value="ECO:0007669"/>
    <property type="project" value="InterPro"/>
</dbReference>
<protein>
    <submittedName>
        <fullName evidence="3">TrkA family potassium uptake protein</fullName>
    </submittedName>
</protein>
<dbReference type="PANTHER" id="PTHR43833">
    <property type="entry name" value="POTASSIUM CHANNEL PROTEIN 2-RELATED-RELATED"/>
    <property type="match status" value="1"/>
</dbReference>
<dbReference type="Pfam" id="PF02254">
    <property type="entry name" value="TrkA_N"/>
    <property type="match status" value="1"/>
</dbReference>
<dbReference type="Gene3D" id="3.40.50.720">
    <property type="entry name" value="NAD(P)-binding Rossmann-like Domain"/>
    <property type="match status" value="1"/>
</dbReference>
<dbReference type="SUPFAM" id="SSF116726">
    <property type="entry name" value="TrkA C-terminal domain-like"/>
    <property type="match status" value="1"/>
</dbReference>